<sequence length="1722" mass="193920">MAEEENLPATETVGGFSAATGSVAERLDENEAERAELDASGLRDSGCTAENSCVRVEGPMEVEIIGRDQTNNGSEGYLDNCKVIEENNTGREIEESNTEGMEAHLEDSSEEGSLDDEDETSGSDKDEGSTEALSDEEVQKLVDQLLQAESEAAEAQEALEEESLERLKQEVRAELAETVSEDGLDAAVSEEMAVFTEDWENTLASLEDQSALLQERLEDAGISLPDIFKWIEKQASEGCTTEAWKKRVHWAGIQMPQDFVEALTKAEEDLDYQRPVQRRRGRLVEEGASGFLKRKVPTKDLQTAELAPDTDSGLDGGWCVLDDVFTTNLNTGCRGLTSSKEWVAVYAASTPEQAARMGLNLPGVDKVEEIGDISESQGPAYAIALEEESAHGLTEQQKRSLKRVREEDDVKRSRWLNKNISWKRRQTEHISKKARKDRSTWAKSNISNSKDPVAGTSAAITEIGCAFVEQFVSLRSEFPVVSNKISACETDSALKLSKDRDIIVLSDDEGGINGDFEMRKSTESSTSKKKSISRKDSSIHLMDETQFSIVTENKEECRLPSMPVDSAAVDGEKVREIEETPKLLWASSGYRHRKKIKTAVIDTDSDRDDNGSTIKTTDLECADTLPFPDETKDLSGHFKGPHAERNEARETEVASFKSSRKRLRQGKRGYECTICLKGVAKSQVSRHPILEVIACKTCKCAYESAPFSKDEDGSECECRWCGEGGELVCCDFCDKAFCEQCISRNVGEDKLKEILQIDWKCLFCDASPLISFARKLREAESEGSDSQQAESDDDLSDAKGADMIQHRKVSRRRNIRKVMDDEELSEQTKIKILLEKERQDRLQKWYESAKENNSSKMSKNLHATAVNQTRNSDEQHQFCDADCKMKGCIVNGARAPTEEIVRIPPSISKSLRPHQLSGVRFMWENCIESVTKVKSGDSGLGCILAHSMGLGKTLQVIAFLYTILKHKDLGLKTVLIVVPVNVLHNWRSEFLKWQPIEVDPISVFMLDDVGRNNFKRAKLLNRWQKLGGVMLIGYTAFRLLSLGKHVRDKLTRDMFCDSLQNPGPDILVCDEAHMIKNSKTDVTQVLKQVRTQRRIALTGSPLQNNLMEYYCMVDFVREGFLGRANDFRNRFQNPIENGQHADSTIQDVKTMKQRAHVLHQQLKGFVQRKDTTVLKDELPSKSVWVISVRLSELQRRLYTRFLEAHGCFKADGKIRRSFLFYAYHSLAKIWNHPDLLWLAKEEKDAQGLDDGLEDFIVDTDEENSSEDNNFDRTDGSGENSSIGGKGKTRTSNHKKIRGVDEMHEIEVPEWWKDILDGNDREVVDHSGKMMLLLRLLSMSSACGDKVLVFSQSLHTLDLIETFLEHFPCDGRDERWKRGREWYRLDGQTSAALRQKIVERFNDVTNVNIQCVLISTRAGSLGINLPAANRVIIVDGSWNPTHDLQALFRVWRFGQTKPVYAYRLLAYGTMEEKIYNRQLTKEGLAARVLDEHQVGRHLNEKDLEFLFTLDDDPDADLYFENSIKSEGMKNEATITSVCPGPDQIEVASSSDLLVNASAHLAPSGKHLLGFATPGDAPPRDEFMAMLLLEFRPRWIVKYHEHEPLLEDLEDEKLTKEEQIQAWEAFKRGHEVDTAEGQTHPVGPYLQIDGQPGGAIPLTYFDGGLPFLQTKSSPCDATKHVRLLHSLNIKMHAQTFCNDCLQNIGWEDLVKKKKNCSMKMESRI</sequence>
<comment type="caution">
    <text evidence="1">The sequence shown here is derived from an EMBL/GenBank/DDBJ whole genome shotgun (WGS) entry which is preliminary data.</text>
</comment>
<name>A0ACC2ET36_DIPCM</name>
<protein>
    <submittedName>
        <fullName evidence="1">Uncharacterized protein</fullName>
    </submittedName>
</protein>
<dbReference type="Proteomes" id="UP001162992">
    <property type="component" value="Chromosome 1"/>
</dbReference>
<evidence type="ECO:0000313" key="2">
    <source>
        <dbReference type="Proteomes" id="UP001162992"/>
    </source>
</evidence>
<keyword evidence="2" id="KW-1185">Reference proteome</keyword>
<evidence type="ECO:0000313" key="1">
    <source>
        <dbReference type="EMBL" id="KAJ7569530.1"/>
    </source>
</evidence>
<gene>
    <name evidence="1" type="ORF">O6H91_01G082600</name>
</gene>
<dbReference type="EMBL" id="CM055092">
    <property type="protein sequence ID" value="KAJ7569530.1"/>
    <property type="molecule type" value="Genomic_DNA"/>
</dbReference>
<organism evidence="1 2">
    <name type="scientific">Diphasiastrum complanatum</name>
    <name type="common">Issler's clubmoss</name>
    <name type="synonym">Lycopodium complanatum</name>
    <dbReference type="NCBI Taxonomy" id="34168"/>
    <lineage>
        <taxon>Eukaryota</taxon>
        <taxon>Viridiplantae</taxon>
        <taxon>Streptophyta</taxon>
        <taxon>Embryophyta</taxon>
        <taxon>Tracheophyta</taxon>
        <taxon>Lycopodiopsida</taxon>
        <taxon>Lycopodiales</taxon>
        <taxon>Lycopodiaceae</taxon>
        <taxon>Lycopodioideae</taxon>
        <taxon>Diphasiastrum</taxon>
    </lineage>
</organism>
<proteinExistence type="predicted"/>
<accession>A0ACC2ET36</accession>
<reference evidence="2" key="1">
    <citation type="journal article" date="2024" name="Proc. Natl. Acad. Sci. U.S.A.">
        <title>Extraordinary preservation of gene collinearity over three hundred million years revealed in homosporous lycophytes.</title>
        <authorList>
            <person name="Li C."/>
            <person name="Wickell D."/>
            <person name="Kuo L.Y."/>
            <person name="Chen X."/>
            <person name="Nie B."/>
            <person name="Liao X."/>
            <person name="Peng D."/>
            <person name="Ji J."/>
            <person name="Jenkins J."/>
            <person name="Williams M."/>
            <person name="Shu S."/>
            <person name="Plott C."/>
            <person name="Barry K."/>
            <person name="Rajasekar S."/>
            <person name="Grimwood J."/>
            <person name="Han X."/>
            <person name="Sun S."/>
            <person name="Hou Z."/>
            <person name="He W."/>
            <person name="Dai G."/>
            <person name="Sun C."/>
            <person name="Schmutz J."/>
            <person name="Leebens-Mack J.H."/>
            <person name="Li F.W."/>
            <person name="Wang L."/>
        </authorList>
    </citation>
    <scope>NUCLEOTIDE SEQUENCE [LARGE SCALE GENOMIC DNA]</scope>
    <source>
        <strain evidence="2">cv. PW_Plant_1</strain>
    </source>
</reference>